<keyword evidence="1" id="KW-0344">Guanine-nucleotide releasing factor</keyword>
<dbReference type="InterPro" id="IPR035899">
    <property type="entry name" value="DBL_dom_sf"/>
</dbReference>
<dbReference type="STRING" id="246404.A0A507FAX8"/>
<dbReference type="SUPFAM" id="SSF48065">
    <property type="entry name" value="DBL homology domain (DH-domain)"/>
    <property type="match status" value="1"/>
</dbReference>
<evidence type="ECO:0000259" key="3">
    <source>
        <dbReference type="PROSITE" id="PS50219"/>
    </source>
</evidence>
<dbReference type="Pfam" id="PF00621">
    <property type="entry name" value="RhoGEF"/>
    <property type="match status" value="1"/>
</dbReference>
<dbReference type="InterPro" id="IPR052233">
    <property type="entry name" value="Rho-type_GEFs"/>
</dbReference>
<feature type="domain" description="CNH" evidence="3">
    <location>
        <begin position="451"/>
        <end position="751"/>
    </location>
</feature>
<dbReference type="SMART" id="SM00325">
    <property type="entry name" value="RhoGEF"/>
    <property type="match status" value="1"/>
</dbReference>
<dbReference type="PROSITE" id="PS50010">
    <property type="entry name" value="DH_2"/>
    <property type="match status" value="1"/>
</dbReference>
<evidence type="ECO:0000313" key="4">
    <source>
        <dbReference type="EMBL" id="TPX73479.1"/>
    </source>
</evidence>
<organism evidence="4 5">
    <name type="scientific">Chytriomyces confervae</name>
    <dbReference type="NCBI Taxonomy" id="246404"/>
    <lineage>
        <taxon>Eukaryota</taxon>
        <taxon>Fungi</taxon>
        <taxon>Fungi incertae sedis</taxon>
        <taxon>Chytridiomycota</taxon>
        <taxon>Chytridiomycota incertae sedis</taxon>
        <taxon>Chytridiomycetes</taxon>
        <taxon>Chytridiales</taxon>
        <taxon>Chytriomycetaceae</taxon>
        <taxon>Chytriomyces</taxon>
    </lineage>
</organism>
<feature type="domain" description="DH" evidence="2">
    <location>
        <begin position="43"/>
        <end position="251"/>
    </location>
</feature>
<evidence type="ECO:0000313" key="5">
    <source>
        <dbReference type="Proteomes" id="UP000320333"/>
    </source>
</evidence>
<dbReference type="EMBL" id="QEAP01000183">
    <property type="protein sequence ID" value="TPX73479.1"/>
    <property type="molecule type" value="Genomic_DNA"/>
</dbReference>
<dbReference type="AlphaFoldDB" id="A0A507FAX8"/>
<dbReference type="OrthoDB" id="2272012at2759"/>
<dbReference type="InterPro" id="IPR001180">
    <property type="entry name" value="CNH_dom"/>
</dbReference>
<dbReference type="PANTHER" id="PTHR46572">
    <property type="entry name" value="RHO1 GDP-GTP EXCHANGE PROTEIN 1-RELATED"/>
    <property type="match status" value="1"/>
</dbReference>
<keyword evidence="5" id="KW-1185">Reference proteome</keyword>
<dbReference type="Pfam" id="PF00780">
    <property type="entry name" value="CNH"/>
    <property type="match status" value="1"/>
</dbReference>
<dbReference type="Proteomes" id="UP000320333">
    <property type="component" value="Unassembled WGS sequence"/>
</dbReference>
<dbReference type="PROSITE" id="PS50219">
    <property type="entry name" value="CNH"/>
    <property type="match status" value="1"/>
</dbReference>
<comment type="caution">
    <text evidence="4">The sequence shown here is derived from an EMBL/GenBank/DDBJ whole genome shotgun (WGS) entry which is preliminary data.</text>
</comment>
<evidence type="ECO:0000256" key="1">
    <source>
        <dbReference type="ARBA" id="ARBA00022658"/>
    </source>
</evidence>
<sequence length="771" mass="87270">MLSETAQAQATATPQFRDAYDAASEEAKHAELWKTFLNSLPNKRMYHIDEIINNQTNFVAELRETEQMYLLPLSNPASRILEEDLRDNFLWSVFGPLPDLIEVATRLLEDLKGTQLAITATIESSFYEGQDGQDLLVGLADKFDVGRIFTKHLQNFGSFLFYSSSTEDMQTLIRTELQRNPRFKAFHEEQLKAPKARSLTDSLTAILKRFSDYKVNLEKVLEKTAEHNTDRIDMKEAIAAIAKLATEMNENAKKLGDQRKLDYISSTLEPNASSLVLKLKDPKREHIYQTPVEFVTRKNRGQKIELHLLDNYLFMIIRIGSENPDDEVVNQDHLGGTPIMNTGSSVKKYMKAVFRKPIHIDNVRVSLIRPSSNRGGEIMGHGGTSTTNDNLSFYIKDMANTETDVTGTSHVVYHLRGAVESIREAWQKKIDTQQKKRAAVSPLALINLMPPVPHLSSVTIASDRLLVADQHAVYMGMKESAFRFTHLMQNDVLGLSDAEPITQIDVVEKYDLLIVLAGTTLYEFCLSAVLQRNKGKHHYNQRKIAKPVSFFKIGVCDDKLLICAVGDTGLRWQMKLFDPNPAVMKASFFGMAAKMHLHKDIFIPTAVTSIDFLKLRVVIGTSRGFEMVHMTRVGADANSPLLDNLDPNLRRKGILGREDLKPCAMFRTRESNFLLCFQDEAFYVNKNGKLLLGLPEFNWRGLRPTKFVYFAPYIIAISDYIIDVFDSLNGDLVQSIVAENVKLLHVLVEKNAMYVSRDGGQPGVWMIQLRQ</sequence>
<protein>
    <recommendedName>
        <fullName evidence="6">DH domain-containing protein</fullName>
    </recommendedName>
</protein>
<evidence type="ECO:0000259" key="2">
    <source>
        <dbReference type="PROSITE" id="PS50010"/>
    </source>
</evidence>
<name>A0A507FAX8_9FUNG</name>
<proteinExistence type="predicted"/>
<evidence type="ECO:0008006" key="6">
    <source>
        <dbReference type="Google" id="ProtNLM"/>
    </source>
</evidence>
<accession>A0A507FAX8</accession>
<dbReference type="InterPro" id="IPR000219">
    <property type="entry name" value="DH_dom"/>
</dbReference>
<reference evidence="4 5" key="1">
    <citation type="journal article" date="2019" name="Sci. Rep.">
        <title>Comparative genomics of chytrid fungi reveal insights into the obligate biotrophic and pathogenic lifestyle of Synchytrium endobioticum.</title>
        <authorList>
            <person name="van de Vossenberg B.T.L.H."/>
            <person name="Warris S."/>
            <person name="Nguyen H.D.T."/>
            <person name="van Gent-Pelzer M.P.E."/>
            <person name="Joly D.L."/>
            <person name="van de Geest H.C."/>
            <person name="Bonants P.J.M."/>
            <person name="Smith D.S."/>
            <person name="Levesque C.A."/>
            <person name="van der Lee T.A.J."/>
        </authorList>
    </citation>
    <scope>NUCLEOTIDE SEQUENCE [LARGE SCALE GENOMIC DNA]</scope>
    <source>
        <strain evidence="4 5">CBS 675.73</strain>
    </source>
</reference>
<dbReference type="GO" id="GO:0005085">
    <property type="term" value="F:guanyl-nucleotide exchange factor activity"/>
    <property type="evidence" value="ECO:0007669"/>
    <property type="project" value="UniProtKB-KW"/>
</dbReference>
<dbReference type="Gene3D" id="1.20.900.10">
    <property type="entry name" value="Dbl homology (DH) domain"/>
    <property type="match status" value="1"/>
</dbReference>
<dbReference type="PANTHER" id="PTHR46572:SF1">
    <property type="entry name" value="RHO1 GUANINE NUCLEOTIDE EXCHANGE FACTOR TUS1"/>
    <property type="match status" value="1"/>
</dbReference>
<dbReference type="SMART" id="SM00036">
    <property type="entry name" value="CNH"/>
    <property type="match status" value="1"/>
</dbReference>
<gene>
    <name evidence="4" type="ORF">CcCBS67573_g05253</name>
</gene>